<sequence>MLKLATRNVLRHKARTGMTLAAIVFGVVGLIFSGGFVQDVYHQLGEAIIHSQSGHLQVSRAGFHATGTRSPERYLIDDPQSLEKTLLKQPGVAEVMARISFSGLLSNGRTDWPIIGEGVEPAKEAALGSQLNITSGRQLLPDDVHGILLGHGVAHALKLGPGDQVTLLVNTPEGALNSQEFDVIGTFQSFSSDFDARAVRIPLATAQDLLGTPGANTLVLALQHTEATEDVAATLKKQLDSTRFEVKTWIELNDFYESTVALYQRQFGVLQLIILILVLLSVANSVNMSAFERVGEFGTMMALGSRSNHVFRLLAVENALLGTAGGLLGVAFGIVLALAVSAIGIPMPPPPNANIGYIAHIRIVPSVILMAFLVGFSATVLAALLPAWRVSRVAVVDALRQNC</sequence>
<feature type="transmembrane region" description="Helical" evidence="7">
    <location>
        <begin position="268"/>
        <end position="290"/>
    </location>
</feature>
<feature type="domain" description="ABC3 transporter permease C-terminal" evidence="8">
    <location>
        <begin position="272"/>
        <end position="392"/>
    </location>
</feature>
<keyword evidence="11" id="KW-1185">Reference proteome</keyword>
<dbReference type="GO" id="GO:0044874">
    <property type="term" value="P:lipoprotein localization to outer membrane"/>
    <property type="evidence" value="ECO:0007669"/>
    <property type="project" value="TreeGrafter"/>
</dbReference>
<dbReference type="Pfam" id="PF02687">
    <property type="entry name" value="FtsX"/>
    <property type="match status" value="1"/>
</dbReference>
<gene>
    <name evidence="10" type="ORF">PROAA_2550009</name>
</gene>
<evidence type="ECO:0000259" key="8">
    <source>
        <dbReference type="Pfam" id="PF02687"/>
    </source>
</evidence>
<keyword evidence="4 7" id="KW-0812">Transmembrane</keyword>
<evidence type="ECO:0000256" key="1">
    <source>
        <dbReference type="ARBA" id="ARBA00004651"/>
    </source>
</evidence>
<evidence type="ECO:0000256" key="5">
    <source>
        <dbReference type="ARBA" id="ARBA00022989"/>
    </source>
</evidence>
<dbReference type="Proteomes" id="UP000199600">
    <property type="component" value="Unassembled WGS sequence"/>
</dbReference>
<comment type="subcellular location">
    <subcellularLocation>
        <location evidence="1">Cell membrane</location>
        <topology evidence="1">Multi-pass membrane protein</topology>
    </subcellularLocation>
</comment>
<evidence type="ECO:0000313" key="10">
    <source>
        <dbReference type="EMBL" id="SBT08080.1"/>
    </source>
</evidence>
<name>A0A1A8XSL2_9RHOO</name>
<comment type="similarity">
    <text evidence="2">Belongs to the ABC-4 integral membrane protein family. LolC/E subfamily.</text>
</comment>
<evidence type="ECO:0000256" key="4">
    <source>
        <dbReference type="ARBA" id="ARBA00022692"/>
    </source>
</evidence>
<dbReference type="InterPro" id="IPR003838">
    <property type="entry name" value="ABC3_permease_C"/>
</dbReference>
<proteinExistence type="inferred from homology"/>
<keyword evidence="6 7" id="KW-0472">Membrane</keyword>
<keyword evidence="5 7" id="KW-1133">Transmembrane helix</keyword>
<evidence type="ECO:0000313" key="11">
    <source>
        <dbReference type="Proteomes" id="UP000199600"/>
    </source>
</evidence>
<accession>A0A1A8XSL2</accession>
<dbReference type="GO" id="GO:0098797">
    <property type="term" value="C:plasma membrane protein complex"/>
    <property type="evidence" value="ECO:0007669"/>
    <property type="project" value="TreeGrafter"/>
</dbReference>
<evidence type="ECO:0000256" key="6">
    <source>
        <dbReference type="ARBA" id="ARBA00023136"/>
    </source>
</evidence>
<dbReference type="PANTHER" id="PTHR30489:SF0">
    <property type="entry name" value="LIPOPROTEIN-RELEASING SYSTEM TRANSMEMBRANE PROTEIN LOLE"/>
    <property type="match status" value="1"/>
</dbReference>
<dbReference type="AlphaFoldDB" id="A0A1A8XSL2"/>
<dbReference type="EMBL" id="FLQY01000174">
    <property type="protein sequence ID" value="SBT08080.1"/>
    <property type="molecule type" value="Genomic_DNA"/>
</dbReference>
<feature type="transmembrane region" description="Helical" evidence="7">
    <location>
        <begin position="310"/>
        <end position="343"/>
    </location>
</feature>
<reference evidence="10 11" key="1">
    <citation type="submission" date="2016-06" db="EMBL/GenBank/DDBJ databases">
        <authorList>
            <person name="Kjaerup R.B."/>
            <person name="Dalgaard T.S."/>
            <person name="Juul-Madsen H.R."/>
        </authorList>
    </citation>
    <scope>NUCLEOTIDE SEQUENCE [LARGE SCALE GENOMIC DNA]</scope>
    <source>
        <strain evidence="10">2</strain>
    </source>
</reference>
<evidence type="ECO:0000259" key="9">
    <source>
        <dbReference type="Pfam" id="PF12704"/>
    </source>
</evidence>
<feature type="transmembrane region" description="Helical" evidence="7">
    <location>
        <begin position="20"/>
        <end position="37"/>
    </location>
</feature>
<evidence type="ECO:0000256" key="3">
    <source>
        <dbReference type="ARBA" id="ARBA00022475"/>
    </source>
</evidence>
<evidence type="ECO:0000256" key="2">
    <source>
        <dbReference type="ARBA" id="ARBA00005236"/>
    </source>
</evidence>
<organism evidence="10 11">
    <name type="scientific">Candidatus Propionivibrio aalborgensis</name>
    <dbReference type="NCBI Taxonomy" id="1860101"/>
    <lineage>
        <taxon>Bacteria</taxon>
        <taxon>Pseudomonadati</taxon>
        <taxon>Pseudomonadota</taxon>
        <taxon>Betaproteobacteria</taxon>
        <taxon>Rhodocyclales</taxon>
        <taxon>Rhodocyclaceae</taxon>
        <taxon>Propionivibrio</taxon>
    </lineage>
</organism>
<feature type="transmembrane region" description="Helical" evidence="7">
    <location>
        <begin position="363"/>
        <end position="385"/>
    </location>
</feature>
<dbReference type="InterPro" id="IPR025857">
    <property type="entry name" value="MacB_PCD"/>
</dbReference>
<keyword evidence="3" id="KW-1003">Cell membrane</keyword>
<dbReference type="PANTHER" id="PTHR30489">
    <property type="entry name" value="LIPOPROTEIN-RELEASING SYSTEM TRANSMEMBRANE PROTEIN LOLE"/>
    <property type="match status" value="1"/>
</dbReference>
<protein>
    <submittedName>
        <fullName evidence="10">LolE permease component of an ABC-transporter system</fullName>
    </submittedName>
</protein>
<evidence type="ECO:0000256" key="7">
    <source>
        <dbReference type="SAM" id="Phobius"/>
    </source>
</evidence>
<feature type="domain" description="MacB-like periplasmic core" evidence="9">
    <location>
        <begin position="16"/>
        <end position="237"/>
    </location>
</feature>
<dbReference type="Pfam" id="PF12704">
    <property type="entry name" value="MacB_PCD"/>
    <property type="match status" value="1"/>
</dbReference>
<dbReference type="InterPro" id="IPR051447">
    <property type="entry name" value="Lipoprotein-release_system"/>
</dbReference>
<dbReference type="RefSeq" id="WP_186411103.1">
    <property type="nucleotide sequence ID" value="NZ_FLQY01000174.1"/>
</dbReference>